<name>A0ACC0UHJ7_9AGAM</name>
<evidence type="ECO:0000313" key="1">
    <source>
        <dbReference type="EMBL" id="KAI9510524.1"/>
    </source>
</evidence>
<sequence>MHRPVRHSSLRIALHSVVYMAAMGMLFPSLAIVYLHNCSNRATHSVPDYVAPTLQWITEPYECRSDGNLDFCVKDGCNLRWKPPGTHHCSTCGTCRIGFDHHCPWVSEAQQPSLSCVDAMSCKLGNCVTTGRLKAFLALLVLTSVTVPLASLPVLPILKRHITAALAASHADAWATNIWWSRPYSWILCGGPPGRWAIGTLLGFRTLRERRIPEASWLSGSLVVQPHARMVILVGIGILFWLFAISMTVVVAVNVTKGQRTMDTVLIRLPRPGRTAASTSRFICIPYSHPPASLAYTSAVRSAPAVPENCPEPHGTQRIYPIPISHRIYDHGWRENWRGLLAQPLFNHGTPYQGVYKWPKMNPEVIRRLLGS</sequence>
<keyword evidence="2" id="KW-1185">Reference proteome</keyword>
<dbReference type="EMBL" id="JAGFNK010000041">
    <property type="protein sequence ID" value="KAI9510524.1"/>
    <property type="molecule type" value="Genomic_DNA"/>
</dbReference>
<comment type="caution">
    <text evidence="1">The sequence shown here is derived from an EMBL/GenBank/DDBJ whole genome shotgun (WGS) entry which is preliminary data.</text>
</comment>
<protein>
    <submittedName>
        <fullName evidence="1">Uncharacterized protein</fullName>
    </submittedName>
</protein>
<evidence type="ECO:0000313" key="2">
    <source>
        <dbReference type="Proteomes" id="UP001207468"/>
    </source>
</evidence>
<gene>
    <name evidence="1" type="ORF">F5148DRAFT_572564</name>
</gene>
<accession>A0ACC0UHJ7</accession>
<dbReference type="Proteomes" id="UP001207468">
    <property type="component" value="Unassembled WGS sequence"/>
</dbReference>
<reference evidence="1" key="1">
    <citation type="submission" date="2021-03" db="EMBL/GenBank/DDBJ databases">
        <title>Evolutionary priming and transition to the ectomycorrhizal habit in an iconic lineage of mushroom-forming fungi: is preadaptation a requirement?</title>
        <authorList>
            <consortium name="DOE Joint Genome Institute"/>
            <person name="Looney B.P."/>
            <person name="Miyauchi S."/>
            <person name="Morin E."/>
            <person name="Drula E."/>
            <person name="Courty P.E."/>
            <person name="Chicoki N."/>
            <person name="Fauchery L."/>
            <person name="Kohler A."/>
            <person name="Kuo A."/>
            <person name="LaButti K."/>
            <person name="Pangilinan J."/>
            <person name="Lipzen A."/>
            <person name="Riley R."/>
            <person name="Andreopoulos W."/>
            <person name="He G."/>
            <person name="Johnson J."/>
            <person name="Barry K.W."/>
            <person name="Grigoriev I.V."/>
            <person name="Nagy L."/>
            <person name="Hibbett D."/>
            <person name="Henrissat B."/>
            <person name="Matheny P.B."/>
            <person name="Labbe J."/>
            <person name="Martin A.F."/>
        </authorList>
    </citation>
    <scope>NUCLEOTIDE SEQUENCE</scope>
    <source>
        <strain evidence="1">BPL698</strain>
    </source>
</reference>
<organism evidence="1 2">
    <name type="scientific">Russula earlei</name>
    <dbReference type="NCBI Taxonomy" id="71964"/>
    <lineage>
        <taxon>Eukaryota</taxon>
        <taxon>Fungi</taxon>
        <taxon>Dikarya</taxon>
        <taxon>Basidiomycota</taxon>
        <taxon>Agaricomycotina</taxon>
        <taxon>Agaricomycetes</taxon>
        <taxon>Russulales</taxon>
        <taxon>Russulaceae</taxon>
        <taxon>Russula</taxon>
    </lineage>
</organism>
<proteinExistence type="predicted"/>